<feature type="chain" id="PRO_5045577127" evidence="1">
    <location>
        <begin position="32"/>
        <end position="144"/>
    </location>
</feature>
<feature type="signal peptide" evidence="1">
    <location>
        <begin position="1"/>
        <end position="31"/>
    </location>
</feature>
<keyword evidence="1" id="KW-0732">Signal</keyword>
<keyword evidence="3" id="KW-1185">Reference proteome</keyword>
<name>A0ABW6BNG8_9BACT</name>
<evidence type="ECO:0000313" key="3">
    <source>
        <dbReference type="Proteomes" id="UP001597641"/>
    </source>
</evidence>
<comment type="caution">
    <text evidence="2">The sequence shown here is derived from an EMBL/GenBank/DDBJ whole genome shotgun (WGS) entry which is preliminary data.</text>
</comment>
<evidence type="ECO:0000313" key="2">
    <source>
        <dbReference type="EMBL" id="MFD2999131.1"/>
    </source>
</evidence>
<organism evidence="2 3">
    <name type="scientific">Pontibacter toksunensis</name>
    <dbReference type="NCBI Taxonomy" id="1332631"/>
    <lineage>
        <taxon>Bacteria</taxon>
        <taxon>Pseudomonadati</taxon>
        <taxon>Bacteroidota</taxon>
        <taxon>Cytophagia</taxon>
        <taxon>Cytophagales</taxon>
        <taxon>Hymenobacteraceae</taxon>
        <taxon>Pontibacter</taxon>
    </lineage>
</organism>
<reference evidence="3" key="1">
    <citation type="journal article" date="2019" name="Int. J. Syst. Evol. Microbiol.">
        <title>The Global Catalogue of Microorganisms (GCM) 10K type strain sequencing project: providing services to taxonomists for standard genome sequencing and annotation.</title>
        <authorList>
            <consortium name="The Broad Institute Genomics Platform"/>
            <consortium name="The Broad Institute Genome Sequencing Center for Infectious Disease"/>
            <person name="Wu L."/>
            <person name="Ma J."/>
        </authorList>
    </citation>
    <scope>NUCLEOTIDE SEQUENCE [LARGE SCALE GENOMIC DNA]</scope>
    <source>
        <strain evidence="3">KCTC 23984</strain>
    </source>
</reference>
<sequence length="144" mass="15710">MNEFRFLKLAPRALLLSCRAIALTIMVSLMAAPITRAQSTSSDWTFLKEVNGVSFYYLLSDCKGNQTLLLRVVNGGPENVAGNWELAVKTDQSELKLPGLLIPLEGGKELIGSCEQQDPAIYVPLRISDSASLELTINANISKL</sequence>
<proteinExistence type="predicted"/>
<dbReference type="EMBL" id="JBHUOX010000001">
    <property type="protein sequence ID" value="MFD2999131.1"/>
    <property type="molecule type" value="Genomic_DNA"/>
</dbReference>
<evidence type="ECO:0000256" key="1">
    <source>
        <dbReference type="SAM" id="SignalP"/>
    </source>
</evidence>
<gene>
    <name evidence="2" type="ORF">ACFS7Z_02075</name>
</gene>
<dbReference type="RefSeq" id="WP_377480130.1">
    <property type="nucleotide sequence ID" value="NZ_JBHUOX010000001.1"/>
</dbReference>
<dbReference type="Proteomes" id="UP001597641">
    <property type="component" value="Unassembled WGS sequence"/>
</dbReference>
<protein>
    <submittedName>
        <fullName evidence="2">Uncharacterized protein</fullName>
    </submittedName>
</protein>
<accession>A0ABW6BNG8</accession>